<dbReference type="InterPro" id="IPR009229">
    <property type="entry name" value="AgrD"/>
</dbReference>
<dbReference type="NCBIfam" id="TIGR04223">
    <property type="entry name" value="quorum_AgrD"/>
    <property type="match status" value="1"/>
</dbReference>
<evidence type="ECO:0000313" key="2">
    <source>
        <dbReference type="Proteomes" id="UP001296580"/>
    </source>
</evidence>
<gene>
    <name evidence="1" type="ORF">G4993_14480</name>
</gene>
<organism evidence="1 2">
    <name type="scientific">Mediterraneibacter gnavus</name>
    <name type="common">Ruminococcus gnavus</name>
    <dbReference type="NCBI Taxonomy" id="33038"/>
    <lineage>
        <taxon>Bacteria</taxon>
        <taxon>Bacillati</taxon>
        <taxon>Bacillota</taxon>
        <taxon>Clostridia</taxon>
        <taxon>Lachnospirales</taxon>
        <taxon>Lachnospiraceae</taxon>
        <taxon>Mediterraneibacter</taxon>
    </lineage>
</organism>
<protein>
    <submittedName>
        <fullName evidence="1">Cyclic lactone autoinducer peptide</fullName>
    </submittedName>
</protein>
<proteinExistence type="predicted"/>
<dbReference type="AlphaFoldDB" id="A0AAJ3KMW5"/>
<dbReference type="Proteomes" id="UP001296580">
    <property type="component" value="Unassembled WGS sequence"/>
</dbReference>
<dbReference type="EMBL" id="JAAIRV010000036">
    <property type="protein sequence ID" value="NSI59585.1"/>
    <property type="molecule type" value="Genomic_DNA"/>
</dbReference>
<sequence>MKNFKKKAAAVVACTAKKVVSASVNSCCMYVMYQDVLPKGAEMFRKTGFDKKGEKI</sequence>
<comment type="caution">
    <text evidence="1">The sequence shown here is derived from an EMBL/GenBank/DDBJ whole genome shotgun (WGS) entry which is preliminary data.</text>
</comment>
<name>A0AAJ3KMW5_MEDGN</name>
<accession>A0AAJ3KMW5</accession>
<dbReference type="RefSeq" id="WP_173878073.1">
    <property type="nucleotide sequence ID" value="NZ_JAAIMR010000035.1"/>
</dbReference>
<evidence type="ECO:0000313" key="1">
    <source>
        <dbReference type="EMBL" id="NSI59585.1"/>
    </source>
</evidence>
<reference evidence="1" key="1">
    <citation type="journal article" date="2020" name="Cell Host Microbe">
        <title>Functional and Genomic Variation between Human-Derived Isolates of Lachnospiraceae Reveals Inter- and Intra-Species Diversity.</title>
        <authorList>
            <person name="Sorbara M.T."/>
            <person name="Littmann E.R."/>
            <person name="Fontana E."/>
            <person name="Moody T.U."/>
            <person name="Kohout C.E."/>
            <person name="Gjonbalaj M."/>
            <person name="Eaton V."/>
            <person name="Seok R."/>
            <person name="Leiner I.M."/>
            <person name="Pamer E.G."/>
        </authorList>
    </citation>
    <scope>NUCLEOTIDE SEQUENCE</scope>
    <source>
        <strain evidence="1">MSK.15.32</strain>
    </source>
</reference>
<reference evidence="1" key="2">
    <citation type="submission" date="2020-02" db="EMBL/GenBank/DDBJ databases">
        <authorList>
            <person name="Littmann E."/>
            <person name="Sorbara M."/>
        </authorList>
    </citation>
    <scope>NUCLEOTIDE SEQUENCE</scope>
    <source>
        <strain evidence="1">MSK.15.32</strain>
    </source>
</reference>